<dbReference type="GO" id="GO:0032923">
    <property type="term" value="P:organic phosphonate biosynthetic process"/>
    <property type="evidence" value="ECO:0007669"/>
    <property type="project" value="InterPro"/>
</dbReference>
<dbReference type="CDD" id="cd03371">
    <property type="entry name" value="TPP_PpyrDC"/>
    <property type="match status" value="1"/>
</dbReference>
<dbReference type="Gene3D" id="3.40.50.970">
    <property type="match status" value="2"/>
</dbReference>
<dbReference type="InterPro" id="IPR029061">
    <property type="entry name" value="THDP-binding"/>
</dbReference>
<dbReference type="OrthoDB" id="16262at2759"/>
<comment type="caution">
    <text evidence="6">The sequence shown here is derived from an EMBL/GenBank/DDBJ whole genome shotgun (WGS) entry which is preliminary data.</text>
</comment>
<organism evidence="6 7">
    <name type="scientific">Brachionus calyciflorus</name>
    <dbReference type="NCBI Taxonomy" id="104777"/>
    <lineage>
        <taxon>Eukaryota</taxon>
        <taxon>Metazoa</taxon>
        <taxon>Spiralia</taxon>
        <taxon>Gnathifera</taxon>
        <taxon>Rotifera</taxon>
        <taxon>Eurotatoria</taxon>
        <taxon>Monogononta</taxon>
        <taxon>Pseudotrocha</taxon>
        <taxon>Ploima</taxon>
        <taxon>Brachionidae</taxon>
        <taxon>Brachionus</taxon>
    </lineage>
</organism>
<evidence type="ECO:0000256" key="3">
    <source>
        <dbReference type="ARBA" id="ARBA00023239"/>
    </source>
</evidence>
<dbReference type="Pfam" id="PF02775">
    <property type="entry name" value="TPP_enzyme_C"/>
    <property type="match status" value="1"/>
</dbReference>
<dbReference type="SUPFAM" id="SSF52518">
    <property type="entry name" value="Thiamin diphosphate-binding fold (THDP-binding)"/>
    <property type="match status" value="2"/>
</dbReference>
<dbReference type="CDD" id="cd07035">
    <property type="entry name" value="TPP_PYR_POX_like"/>
    <property type="match status" value="1"/>
</dbReference>
<accession>A0A813T9Q1</accession>
<dbReference type="InterPro" id="IPR051818">
    <property type="entry name" value="TPP_dependent_decarboxylase"/>
</dbReference>
<dbReference type="InterPro" id="IPR012001">
    <property type="entry name" value="Thiamin_PyroP_enz_TPP-bd_dom"/>
</dbReference>
<name>A0A813T9Q1_9BILA</name>
<feature type="domain" description="Thiamine pyrophosphate enzyme TPP-binding" evidence="4">
    <location>
        <begin position="282"/>
        <end position="421"/>
    </location>
</feature>
<reference evidence="6" key="1">
    <citation type="submission" date="2021-02" db="EMBL/GenBank/DDBJ databases">
        <authorList>
            <person name="Nowell W R."/>
        </authorList>
    </citation>
    <scope>NUCLEOTIDE SEQUENCE</scope>
    <source>
        <strain evidence="6">Ploen Becks lab</strain>
    </source>
</reference>
<protein>
    <recommendedName>
        <fullName evidence="8">IlvB-like protein</fullName>
    </recommendedName>
</protein>
<dbReference type="PANTHER" id="PTHR42818:SF1">
    <property type="entry name" value="SULFOPYRUVATE DECARBOXYLASE"/>
    <property type="match status" value="1"/>
</dbReference>
<evidence type="ECO:0000259" key="5">
    <source>
        <dbReference type="Pfam" id="PF02776"/>
    </source>
</evidence>
<keyword evidence="2" id="KW-0786">Thiamine pyrophosphate</keyword>
<dbReference type="FunFam" id="3.40.50.970:FF:000100">
    <property type="entry name" value="Putative phosphonopyruvate decarboxylase"/>
    <property type="match status" value="1"/>
</dbReference>
<evidence type="ECO:0000256" key="2">
    <source>
        <dbReference type="ARBA" id="ARBA00023052"/>
    </source>
</evidence>
<evidence type="ECO:0008006" key="8">
    <source>
        <dbReference type="Google" id="ProtNLM"/>
    </source>
</evidence>
<keyword evidence="3" id="KW-0456">Lyase</keyword>
<dbReference type="AlphaFoldDB" id="A0A813T9Q1"/>
<dbReference type="Proteomes" id="UP000663879">
    <property type="component" value="Unassembled WGS sequence"/>
</dbReference>
<dbReference type="EMBL" id="CAJNOC010000849">
    <property type="protein sequence ID" value="CAF0809541.1"/>
    <property type="molecule type" value="Genomic_DNA"/>
</dbReference>
<keyword evidence="7" id="KW-1185">Reference proteome</keyword>
<dbReference type="PANTHER" id="PTHR42818">
    <property type="entry name" value="SULFOPYRUVATE DECARBOXYLASE SUBUNIT ALPHA"/>
    <property type="match status" value="1"/>
</dbReference>
<keyword evidence="1" id="KW-0210">Decarboxylase</keyword>
<dbReference type="NCBIfam" id="TIGR03297">
    <property type="entry name" value="Ppyr-DeCO2ase"/>
    <property type="match status" value="1"/>
</dbReference>
<feature type="domain" description="Thiamine pyrophosphate enzyme N-terminal TPP-binding" evidence="5">
    <location>
        <begin position="91"/>
        <end position="188"/>
    </location>
</feature>
<gene>
    <name evidence="6" type="ORF">OXX778_LOCUS6901</name>
</gene>
<dbReference type="Pfam" id="PF02776">
    <property type="entry name" value="TPP_enzyme_N"/>
    <property type="match status" value="1"/>
</dbReference>
<dbReference type="GO" id="GO:0033980">
    <property type="term" value="F:phosphonopyruvate decarboxylase activity"/>
    <property type="evidence" value="ECO:0007669"/>
    <property type="project" value="InterPro"/>
</dbReference>
<dbReference type="FunFam" id="3.40.50.970:FF:000101">
    <property type="entry name" value="Putative phosphonopyruvate decarboxylase"/>
    <property type="match status" value="1"/>
</dbReference>
<dbReference type="GO" id="GO:0030976">
    <property type="term" value="F:thiamine pyrophosphate binding"/>
    <property type="evidence" value="ECO:0007669"/>
    <property type="project" value="InterPro"/>
</dbReference>
<evidence type="ECO:0000259" key="4">
    <source>
        <dbReference type="Pfam" id="PF02775"/>
    </source>
</evidence>
<evidence type="ECO:0000313" key="7">
    <source>
        <dbReference type="Proteomes" id="UP000663879"/>
    </source>
</evidence>
<proteinExistence type="predicted"/>
<dbReference type="InterPro" id="IPR017684">
    <property type="entry name" value="Phosphono-pyrv_decarboxylase"/>
</dbReference>
<dbReference type="InterPro" id="IPR011766">
    <property type="entry name" value="TPP_enzyme_TPP-bd"/>
</dbReference>
<evidence type="ECO:0000313" key="6">
    <source>
        <dbReference type="EMBL" id="CAF0809541.1"/>
    </source>
</evidence>
<evidence type="ECO:0000256" key="1">
    <source>
        <dbReference type="ARBA" id="ARBA00022793"/>
    </source>
</evidence>
<sequence length="452" mass="50576">MNRRLILNNLLSLNQLLGTQVGKIQNFPLKTPIIQSKRTFKIENDKQTLTQEDQVKEQKKRNEEVQDMTELIRDFLDPAEFYKSVQTISDIDFFCGVPDSLLKDFCAYISTNVKKEKHIITSNEGAAIAMAAGYHLATGKSPMVYLQNSGLGNIVNPVMSLAVPAVYSIPMLLLIGWRGEPGKRDEPQHRVQGQSTPGILAALGIPFQTLPDYQEGAEQALLTAKQYMTNAKGPYCLLVRRQTFLPFKFQRPPPRYTFNREDALKIVIDELDGRDIVVGTTGMLSRELFEYREVKKHGHEKDFLTVGSMGHASAIAMGIAMNKSKRQVFCLDGDGSVIMHMGTLATIGQNGPENLKHIIFNNGAHDSVGGQPTDADNENFSFAKIALGCGYKEAFEVHKEDDIREGIKRVRESKGPILMEIKCNPGHRKNLGRPTRKPIENKSDFMHFLAIN</sequence>